<evidence type="ECO:0000313" key="3">
    <source>
        <dbReference type="Proteomes" id="UP000318626"/>
    </source>
</evidence>
<feature type="chain" id="PRO_5021875754" description="DUF2237 domain-containing protein" evidence="1">
    <location>
        <begin position="24"/>
        <end position="141"/>
    </location>
</feature>
<evidence type="ECO:0008006" key="4">
    <source>
        <dbReference type="Google" id="ProtNLM"/>
    </source>
</evidence>
<name>A0A518C1V7_9BACT</name>
<reference evidence="3" key="1">
    <citation type="submission" date="2019-02" db="EMBL/GenBank/DDBJ databases">
        <title>Deep-cultivation of Planctomycetes and their phenomic and genomic characterization uncovers novel biology.</title>
        <authorList>
            <person name="Wiegand S."/>
            <person name="Jogler M."/>
            <person name="Boedeker C."/>
            <person name="Pinto D."/>
            <person name="Vollmers J."/>
            <person name="Rivas-Marin E."/>
            <person name="Kohn T."/>
            <person name="Peeters S.H."/>
            <person name="Heuer A."/>
            <person name="Rast P."/>
            <person name="Oberbeckmann S."/>
            <person name="Bunk B."/>
            <person name="Jeske O."/>
            <person name="Meyerdierks A."/>
            <person name="Storesund J.E."/>
            <person name="Kallscheuer N."/>
            <person name="Luecker S."/>
            <person name="Lage O.M."/>
            <person name="Pohl T."/>
            <person name="Merkel B.J."/>
            <person name="Hornburger P."/>
            <person name="Mueller R.-W."/>
            <person name="Bruemmer F."/>
            <person name="Labrenz M."/>
            <person name="Spormann A.M."/>
            <person name="Op den Camp H."/>
            <person name="Overmann J."/>
            <person name="Amann R."/>
            <person name="Jetten M.S.M."/>
            <person name="Mascher T."/>
            <person name="Medema M.H."/>
            <person name="Devos D.P."/>
            <person name="Kaster A.-K."/>
            <person name="Ovreas L."/>
            <person name="Rohde M."/>
            <person name="Galperin M.Y."/>
            <person name="Jogler C."/>
        </authorList>
    </citation>
    <scope>NUCLEOTIDE SEQUENCE [LARGE SCALE GENOMIC DNA]</scope>
    <source>
        <strain evidence="3">Pan97</strain>
    </source>
</reference>
<protein>
    <recommendedName>
        <fullName evidence="4">DUF2237 domain-containing protein</fullName>
    </recommendedName>
</protein>
<dbReference type="PANTHER" id="PTHR37466">
    <property type="entry name" value="SLR1628 PROTEIN"/>
    <property type="match status" value="1"/>
</dbReference>
<keyword evidence="3" id="KW-1185">Reference proteome</keyword>
<accession>A0A518C1V7</accession>
<dbReference type="AlphaFoldDB" id="A0A518C1V7"/>
<dbReference type="InterPro" id="IPR018714">
    <property type="entry name" value="DUF2237"/>
</dbReference>
<dbReference type="KEGG" id="bvo:Pan97_01760"/>
<dbReference type="Pfam" id="PF09996">
    <property type="entry name" value="DUF2237"/>
    <property type="match status" value="1"/>
</dbReference>
<dbReference type="Gene3D" id="3.30.56.110">
    <property type="entry name" value="Protein of unknown function DUF2237"/>
    <property type="match status" value="1"/>
</dbReference>
<organism evidence="2 3">
    <name type="scientific">Bremerella volcania</name>
    <dbReference type="NCBI Taxonomy" id="2527984"/>
    <lineage>
        <taxon>Bacteria</taxon>
        <taxon>Pseudomonadati</taxon>
        <taxon>Planctomycetota</taxon>
        <taxon>Planctomycetia</taxon>
        <taxon>Pirellulales</taxon>
        <taxon>Pirellulaceae</taxon>
        <taxon>Bremerella</taxon>
    </lineage>
</organism>
<evidence type="ECO:0000256" key="1">
    <source>
        <dbReference type="SAM" id="SignalP"/>
    </source>
</evidence>
<sequence length="141" mass="15372" precursor="true">MMTAYRAVRTLLALYLKAAPVMAKNVLGTDLQDCSQDPLTGFFRDGCCHTGAEDVGLHIVCSQVTAEFLEFSKSVGNDLSTPHPEFGFPGLKPGNRWCLCALRWKEAFEAGVAPSVVLEATHISTLEFIDLEDLQEHAVDG</sequence>
<keyword evidence="1" id="KW-0732">Signal</keyword>
<dbReference type="EMBL" id="CP036289">
    <property type="protein sequence ID" value="QDU73209.1"/>
    <property type="molecule type" value="Genomic_DNA"/>
</dbReference>
<evidence type="ECO:0000313" key="2">
    <source>
        <dbReference type="EMBL" id="QDU73209.1"/>
    </source>
</evidence>
<dbReference type="PANTHER" id="PTHR37466:SF1">
    <property type="entry name" value="SLR1628 PROTEIN"/>
    <property type="match status" value="1"/>
</dbReference>
<dbReference type="Proteomes" id="UP000318626">
    <property type="component" value="Chromosome"/>
</dbReference>
<proteinExistence type="predicted"/>
<gene>
    <name evidence="2" type="ORF">Pan97_01760</name>
</gene>
<feature type="signal peptide" evidence="1">
    <location>
        <begin position="1"/>
        <end position="23"/>
    </location>
</feature>